<dbReference type="Gene3D" id="2.60.40.10">
    <property type="entry name" value="Immunoglobulins"/>
    <property type="match status" value="1"/>
</dbReference>
<dbReference type="InterPro" id="IPR013783">
    <property type="entry name" value="Ig-like_fold"/>
</dbReference>
<dbReference type="SUPFAM" id="SSF50998">
    <property type="entry name" value="Quinoprotein alcohol dehydrogenase-like"/>
    <property type="match status" value="1"/>
</dbReference>
<dbReference type="InterPro" id="IPR011047">
    <property type="entry name" value="Quinoprotein_ADH-like_sf"/>
</dbReference>
<name>A0ABW3K0J4_9BACT</name>
<dbReference type="Pfam" id="PF18962">
    <property type="entry name" value="Por_Secre_tail"/>
    <property type="match status" value="1"/>
</dbReference>
<reference evidence="3" key="1">
    <citation type="journal article" date="2019" name="Int. J. Syst. Evol. Microbiol.">
        <title>The Global Catalogue of Microorganisms (GCM) 10K type strain sequencing project: providing services to taxonomists for standard genome sequencing and annotation.</title>
        <authorList>
            <consortium name="The Broad Institute Genomics Platform"/>
            <consortium name="The Broad Institute Genome Sequencing Center for Infectious Disease"/>
            <person name="Wu L."/>
            <person name="Ma J."/>
        </authorList>
    </citation>
    <scope>NUCLEOTIDE SEQUENCE [LARGE SCALE GENOMIC DNA]</scope>
    <source>
        <strain evidence="3">CCUG 58938</strain>
    </source>
</reference>
<dbReference type="Proteomes" id="UP001597112">
    <property type="component" value="Unassembled WGS sequence"/>
</dbReference>
<dbReference type="RefSeq" id="WP_377577438.1">
    <property type="nucleotide sequence ID" value="NZ_JBHTKA010000001.1"/>
</dbReference>
<dbReference type="PANTHER" id="PTHR31778">
    <property type="entry name" value="BUD SITE SELECTION PROTEIN RAX2"/>
    <property type="match status" value="1"/>
</dbReference>
<protein>
    <submittedName>
        <fullName evidence="2">T9SS type A sorting domain-containing protein</fullName>
    </submittedName>
</protein>
<dbReference type="EMBL" id="JBHTKA010000001">
    <property type="protein sequence ID" value="MFD0999279.1"/>
    <property type="molecule type" value="Genomic_DNA"/>
</dbReference>
<proteinExistence type="predicted"/>
<dbReference type="Gene3D" id="2.80.10.50">
    <property type="match status" value="1"/>
</dbReference>
<feature type="domain" description="Secretion system C-terminal sorting" evidence="1">
    <location>
        <begin position="814"/>
        <end position="883"/>
    </location>
</feature>
<gene>
    <name evidence="2" type="ORF">ACFQ21_08175</name>
</gene>
<organism evidence="2 3">
    <name type="scientific">Ohtaekwangia kribbensis</name>
    <dbReference type="NCBI Taxonomy" id="688913"/>
    <lineage>
        <taxon>Bacteria</taxon>
        <taxon>Pseudomonadati</taxon>
        <taxon>Bacteroidota</taxon>
        <taxon>Cytophagia</taxon>
        <taxon>Cytophagales</taxon>
        <taxon>Fulvivirgaceae</taxon>
        <taxon>Ohtaekwangia</taxon>
    </lineage>
</organism>
<dbReference type="NCBIfam" id="TIGR04183">
    <property type="entry name" value="Por_Secre_tail"/>
    <property type="match status" value="1"/>
</dbReference>
<evidence type="ECO:0000259" key="1">
    <source>
        <dbReference type="Pfam" id="PF18962"/>
    </source>
</evidence>
<sequence>MQTQSIYRFIGVLFMLFLIQQVSAQSNTHRLDAYVVRNGPDRIAHSNGYTMLMGSGMYETGKFSGNAVAIDAATGIYDADFPRISGNIATVISDGQGGWYIGGSLTAIDNEPIGNLIHIKADKTLDTNFNPDPNTYVRTLVLEGTTLYIGGNFAEIMGQTRNYLAAIDVSTNTLLPWNPNPNSFVHAIQVVGTTVYAGGEFSSIGGQPRNYLAALNSTTGAATTWVPPTIDNDIYALAVNTATNTMYIGGIFDAVGGQPRTGLAAINIGTTTGTVIVGWVANTNGTGYIYKVSLSGSSLFVAGFFTTINGTVRNSVAAVSTTNGNVTSWDAKLGAYSTVYALALSGSTLYIAGYINQINSTDQPGIAAVAISNGALQSWNPNLNSDVQAVATNGSIVFAGGYFTIVNSQVPGSAIIFNEATSERWPYPIVVNDGGEIYTMTIQGNTVYIGGAFSTVNGSNRKNLAAFNLSTGALLSWAPVVNGTTATFDNTIVRSMKIKDNLLYIGGLFLNVNGSIRPNLAAVDATSGALNAWNPIAGDGKTTSQYVNTLDISGNTVYIGGAFNQINGTARTHLAAVDATTGALAAWAPEVNGSYITKLIVKSNTVYVLGDFPKSIGGAYRPYGIAALDATSGLATAWNPTFLNGLVNDIAANNRDLYVAGYFSEAAGVGRNGIASFNLTTTTINDWNPDIVEDEGGFYVYTIAASDIRLSVGGGFYYVGNEPRGNYAEYELCNAVAAVTLSGSTLSAQAGGSYQWYLNNEAITGATSQTLDISLLENGIYSVDVTANGCTGRSADFVYLITGNETATNNNIILYPNPTSSEIIISFSEAQPSSITLLNVMGRTIQNIQGIERENRIGMNGLPEGTYLIKIRYNNTEVIRKVVKIN</sequence>
<evidence type="ECO:0000313" key="2">
    <source>
        <dbReference type="EMBL" id="MFD0999279.1"/>
    </source>
</evidence>
<comment type="caution">
    <text evidence="2">The sequence shown here is derived from an EMBL/GenBank/DDBJ whole genome shotgun (WGS) entry which is preliminary data.</text>
</comment>
<dbReference type="InterPro" id="IPR026444">
    <property type="entry name" value="Secre_tail"/>
</dbReference>
<evidence type="ECO:0000313" key="3">
    <source>
        <dbReference type="Proteomes" id="UP001597112"/>
    </source>
</evidence>
<accession>A0ABW3K0J4</accession>
<dbReference type="PANTHER" id="PTHR31778:SF2">
    <property type="entry name" value="BUD SITE SELECTION PROTEIN RAX2"/>
    <property type="match status" value="1"/>
</dbReference>
<keyword evidence="3" id="KW-1185">Reference proteome</keyword>
<dbReference type="SUPFAM" id="SSF63825">
    <property type="entry name" value="YWTD domain"/>
    <property type="match status" value="1"/>
</dbReference>